<comment type="caution">
    <text evidence="1">The sequence shown here is derived from an EMBL/GenBank/DDBJ whole genome shotgun (WGS) entry which is preliminary data.</text>
</comment>
<dbReference type="SUPFAM" id="SSF52047">
    <property type="entry name" value="RNI-like"/>
    <property type="match status" value="1"/>
</dbReference>
<evidence type="ECO:0000313" key="1">
    <source>
        <dbReference type="EMBL" id="KAB2635221.1"/>
    </source>
</evidence>
<protein>
    <submittedName>
        <fullName evidence="1">TMV resistance protein N-like</fullName>
    </submittedName>
</protein>
<dbReference type="OrthoDB" id="999528at2759"/>
<proteinExistence type="predicted"/>
<accession>A0A5N5I9G8</accession>
<dbReference type="InterPro" id="IPR032675">
    <property type="entry name" value="LRR_dom_sf"/>
</dbReference>
<name>A0A5N5I9G8_9ROSA</name>
<organism evidence="1 2">
    <name type="scientific">Pyrus ussuriensis x Pyrus communis</name>
    <dbReference type="NCBI Taxonomy" id="2448454"/>
    <lineage>
        <taxon>Eukaryota</taxon>
        <taxon>Viridiplantae</taxon>
        <taxon>Streptophyta</taxon>
        <taxon>Embryophyta</taxon>
        <taxon>Tracheophyta</taxon>
        <taxon>Spermatophyta</taxon>
        <taxon>Magnoliopsida</taxon>
        <taxon>eudicotyledons</taxon>
        <taxon>Gunneridae</taxon>
        <taxon>Pentapetalae</taxon>
        <taxon>rosids</taxon>
        <taxon>fabids</taxon>
        <taxon>Rosales</taxon>
        <taxon>Rosaceae</taxon>
        <taxon>Amygdaloideae</taxon>
        <taxon>Maleae</taxon>
        <taxon>Pyrus</taxon>
    </lineage>
</organism>
<reference evidence="1 2" key="3">
    <citation type="submission" date="2019-11" db="EMBL/GenBank/DDBJ databases">
        <title>A de novo genome assembly of a pear dwarfing rootstock.</title>
        <authorList>
            <person name="Wang F."/>
            <person name="Wang J."/>
            <person name="Li S."/>
            <person name="Zhang Y."/>
            <person name="Fang M."/>
            <person name="Ma L."/>
            <person name="Zhao Y."/>
            <person name="Jiang S."/>
        </authorList>
    </citation>
    <scope>NUCLEOTIDE SEQUENCE [LARGE SCALE GENOMIC DNA]</scope>
    <source>
        <strain evidence="1">S2</strain>
        <tissue evidence="1">Leaf</tissue>
    </source>
</reference>
<keyword evidence="2" id="KW-1185">Reference proteome</keyword>
<sequence length="243" mass="27655">MKNLEYLEVEGAESNARSREGWGLLRFLGFGKSRPNLLCWGLVLSSLSGLCSLIELDLRDCNLYEGDILDDIGCFLPESIRGLSKLQFLRLERCKSLLVLPHLPSNIKLHIDVDNCTSLKRLCDLSKLSSCFANLYDFTFSSVNCITLVQDEGWINTILSRILKFSAEQISFTTFYDYERKPGLNVVKKCGAHLVYEQDLEELTRALKILKRTHEYCDEVAPSGHESGSFDHIEQIHKRQKAS</sequence>
<reference evidence="1 2" key="1">
    <citation type="submission" date="2019-09" db="EMBL/GenBank/DDBJ databases">
        <authorList>
            <person name="Ou C."/>
        </authorList>
    </citation>
    <scope>NUCLEOTIDE SEQUENCE [LARGE SCALE GENOMIC DNA]</scope>
    <source>
        <strain evidence="1">S2</strain>
        <tissue evidence="1">Leaf</tissue>
    </source>
</reference>
<dbReference type="Gene3D" id="3.80.10.10">
    <property type="entry name" value="Ribonuclease Inhibitor"/>
    <property type="match status" value="1"/>
</dbReference>
<dbReference type="Proteomes" id="UP000327157">
    <property type="component" value="Chromosome 5"/>
</dbReference>
<dbReference type="EMBL" id="SMOL01000004">
    <property type="protein sequence ID" value="KAB2635221.1"/>
    <property type="molecule type" value="Genomic_DNA"/>
</dbReference>
<gene>
    <name evidence="1" type="ORF">D8674_025755</name>
</gene>
<dbReference type="AlphaFoldDB" id="A0A5N5I9G8"/>
<reference evidence="2" key="2">
    <citation type="submission" date="2019-10" db="EMBL/GenBank/DDBJ databases">
        <title>A de novo genome assembly of a pear dwarfing rootstock.</title>
        <authorList>
            <person name="Wang F."/>
            <person name="Wang J."/>
            <person name="Li S."/>
            <person name="Zhang Y."/>
            <person name="Fang M."/>
            <person name="Ma L."/>
            <person name="Zhao Y."/>
            <person name="Jiang S."/>
        </authorList>
    </citation>
    <scope>NUCLEOTIDE SEQUENCE [LARGE SCALE GENOMIC DNA]</scope>
</reference>
<evidence type="ECO:0000313" key="2">
    <source>
        <dbReference type="Proteomes" id="UP000327157"/>
    </source>
</evidence>